<dbReference type="EMBL" id="DF237789">
    <property type="protein sequence ID" value="GAQ91724.1"/>
    <property type="molecule type" value="Genomic_DNA"/>
</dbReference>
<evidence type="ECO:0000256" key="1">
    <source>
        <dbReference type="SAM" id="MobiDB-lite"/>
    </source>
</evidence>
<feature type="region of interest" description="Disordered" evidence="1">
    <location>
        <begin position="45"/>
        <end position="66"/>
    </location>
</feature>
<evidence type="ECO:0000313" key="2">
    <source>
        <dbReference type="EMBL" id="GAQ91724.1"/>
    </source>
</evidence>
<evidence type="ECO:0000313" key="3">
    <source>
        <dbReference type="Proteomes" id="UP000054558"/>
    </source>
</evidence>
<name>A0A1Y1ILQ3_KLENI</name>
<feature type="region of interest" description="Disordered" evidence="1">
    <location>
        <begin position="131"/>
        <end position="154"/>
    </location>
</feature>
<dbReference type="AlphaFoldDB" id="A0A1Y1ILQ3"/>
<accession>A0A1Y1ILQ3</accession>
<protein>
    <submittedName>
        <fullName evidence="2">Uncharacterized protein</fullName>
    </submittedName>
</protein>
<sequence>MSGLEGLVEAPESALLEGFGRIVASTAAAHLEGLKQRGTVRAARRARRAKVASGSPRFPPSVGRPEGIEQLGRKAVYGLRGSKEGGVVQYFCKEHDHSTGSFRINRDRASWVEMWRIKAELARLKAELREFGGAPSSAEKERSRTTRNAPGQNAMFYDLTPKSIALIGTLLATGCVELNPGPVEDEVSATPGTRNGAPLVHLSSHEMLSGPEPSSSEGEGDERSSDGSDQ</sequence>
<dbReference type="Proteomes" id="UP000054558">
    <property type="component" value="Unassembled WGS sequence"/>
</dbReference>
<organism evidence="2 3">
    <name type="scientific">Klebsormidium nitens</name>
    <name type="common">Green alga</name>
    <name type="synonym">Ulothrix nitens</name>
    <dbReference type="NCBI Taxonomy" id="105231"/>
    <lineage>
        <taxon>Eukaryota</taxon>
        <taxon>Viridiplantae</taxon>
        <taxon>Streptophyta</taxon>
        <taxon>Klebsormidiophyceae</taxon>
        <taxon>Klebsormidiales</taxon>
        <taxon>Klebsormidiaceae</taxon>
        <taxon>Klebsormidium</taxon>
    </lineage>
</organism>
<reference evidence="2 3" key="1">
    <citation type="journal article" date="2014" name="Nat. Commun.">
        <title>Klebsormidium flaccidum genome reveals primary factors for plant terrestrial adaptation.</title>
        <authorList>
            <person name="Hori K."/>
            <person name="Maruyama F."/>
            <person name="Fujisawa T."/>
            <person name="Togashi T."/>
            <person name="Yamamoto N."/>
            <person name="Seo M."/>
            <person name="Sato S."/>
            <person name="Yamada T."/>
            <person name="Mori H."/>
            <person name="Tajima N."/>
            <person name="Moriyama T."/>
            <person name="Ikeuchi M."/>
            <person name="Watanabe M."/>
            <person name="Wada H."/>
            <person name="Kobayashi K."/>
            <person name="Saito M."/>
            <person name="Masuda T."/>
            <person name="Sasaki-Sekimoto Y."/>
            <person name="Mashiguchi K."/>
            <person name="Awai K."/>
            <person name="Shimojima M."/>
            <person name="Masuda S."/>
            <person name="Iwai M."/>
            <person name="Nobusawa T."/>
            <person name="Narise T."/>
            <person name="Kondo S."/>
            <person name="Saito H."/>
            <person name="Sato R."/>
            <person name="Murakawa M."/>
            <person name="Ihara Y."/>
            <person name="Oshima-Yamada Y."/>
            <person name="Ohtaka K."/>
            <person name="Satoh M."/>
            <person name="Sonobe K."/>
            <person name="Ishii M."/>
            <person name="Ohtani R."/>
            <person name="Kanamori-Sato M."/>
            <person name="Honoki R."/>
            <person name="Miyazaki D."/>
            <person name="Mochizuki H."/>
            <person name="Umetsu J."/>
            <person name="Higashi K."/>
            <person name="Shibata D."/>
            <person name="Kamiya Y."/>
            <person name="Sato N."/>
            <person name="Nakamura Y."/>
            <person name="Tabata S."/>
            <person name="Ida S."/>
            <person name="Kurokawa K."/>
            <person name="Ohta H."/>
        </authorList>
    </citation>
    <scope>NUCLEOTIDE SEQUENCE [LARGE SCALE GENOMIC DNA]</scope>
    <source>
        <strain evidence="2 3">NIES-2285</strain>
    </source>
</reference>
<feature type="region of interest" description="Disordered" evidence="1">
    <location>
        <begin position="181"/>
        <end position="230"/>
    </location>
</feature>
<feature type="compositionally biased region" description="Basic and acidic residues" evidence="1">
    <location>
        <begin position="221"/>
        <end position="230"/>
    </location>
</feature>
<proteinExistence type="predicted"/>
<keyword evidence="3" id="KW-1185">Reference proteome</keyword>
<gene>
    <name evidence="2" type="ORF">KFL_008400020</name>
</gene>